<dbReference type="AlphaFoldDB" id="A0A1F5DPH4"/>
<sequence>MSDLSVVIPAFNEMGNFSAGKLDQVADYLKSKDLDWEVIVSDDGSTDGSTDKIRAYVEDQSNWRFLTNPHQGKAMTVKAGIDAAASKYVLLTDFDQATPLSEVEKLLPFIDKGYQIVIGSREVKGALRQQEPWYRHLMGKVFNSLVQLVVIRGIHDTQCGFKIFETNVAQDLFSRLKVYRPQKEKHAFTGAFDVELLFLAAKRGVKIAEVPVHWYHASTTRVNPWRDSIRMFGDVLKIRWADLNGSYR</sequence>
<dbReference type="EMBL" id="MEZN01000003">
    <property type="protein sequence ID" value="OGD57022.1"/>
    <property type="molecule type" value="Genomic_DNA"/>
</dbReference>
<evidence type="ECO:0000259" key="1">
    <source>
        <dbReference type="Pfam" id="PF00535"/>
    </source>
</evidence>
<evidence type="ECO:0000313" key="2">
    <source>
        <dbReference type="EMBL" id="OGD57022.1"/>
    </source>
</evidence>
<dbReference type="Proteomes" id="UP000176791">
    <property type="component" value="Unassembled WGS sequence"/>
</dbReference>
<organism evidence="2 3">
    <name type="scientific">Candidatus Beckwithbacteria bacterium RIFCSPHIGHO2_12_FULL_47_17</name>
    <dbReference type="NCBI Taxonomy" id="1797460"/>
    <lineage>
        <taxon>Bacteria</taxon>
        <taxon>Candidatus Beckwithiibacteriota</taxon>
    </lineage>
</organism>
<dbReference type="InterPro" id="IPR001173">
    <property type="entry name" value="Glyco_trans_2-like"/>
</dbReference>
<dbReference type="Gene3D" id="3.90.550.10">
    <property type="entry name" value="Spore Coat Polysaccharide Biosynthesis Protein SpsA, Chain A"/>
    <property type="match status" value="1"/>
</dbReference>
<dbReference type="PANTHER" id="PTHR10859">
    <property type="entry name" value="GLYCOSYL TRANSFERASE"/>
    <property type="match status" value="1"/>
</dbReference>
<comment type="caution">
    <text evidence="2">The sequence shown here is derived from an EMBL/GenBank/DDBJ whole genome shotgun (WGS) entry which is preliminary data.</text>
</comment>
<name>A0A1F5DPH4_9BACT</name>
<proteinExistence type="predicted"/>
<reference evidence="2 3" key="1">
    <citation type="journal article" date="2016" name="Nat. Commun.">
        <title>Thousands of microbial genomes shed light on interconnected biogeochemical processes in an aquifer system.</title>
        <authorList>
            <person name="Anantharaman K."/>
            <person name="Brown C.T."/>
            <person name="Hug L.A."/>
            <person name="Sharon I."/>
            <person name="Castelle C.J."/>
            <person name="Probst A.J."/>
            <person name="Thomas B.C."/>
            <person name="Singh A."/>
            <person name="Wilkins M.J."/>
            <person name="Karaoz U."/>
            <person name="Brodie E.L."/>
            <person name="Williams K.H."/>
            <person name="Hubbard S.S."/>
            <person name="Banfield J.F."/>
        </authorList>
    </citation>
    <scope>NUCLEOTIDE SEQUENCE [LARGE SCALE GENOMIC DNA]</scope>
</reference>
<dbReference type="GO" id="GO:0006487">
    <property type="term" value="P:protein N-linked glycosylation"/>
    <property type="evidence" value="ECO:0007669"/>
    <property type="project" value="TreeGrafter"/>
</dbReference>
<gene>
    <name evidence="2" type="ORF">A3E73_01760</name>
</gene>
<dbReference type="PANTHER" id="PTHR10859:SF91">
    <property type="entry name" value="DOLICHYL-PHOSPHATE BETA-GLUCOSYLTRANSFERASE"/>
    <property type="match status" value="1"/>
</dbReference>
<dbReference type="InterPro" id="IPR029044">
    <property type="entry name" value="Nucleotide-diphossugar_trans"/>
</dbReference>
<evidence type="ECO:0000313" key="3">
    <source>
        <dbReference type="Proteomes" id="UP000176791"/>
    </source>
</evidence>
<dbReference type="SUPFAM" id="SSF53448">
    <property type="entry name" value="Nucleotide-diphospho-sugar transferases"/>
    <property type="match status" value="1"/>
</dbReference>
<accession>A0A1F5DPH4</accession>
<protein>
    <recommendedName>
        <fullName evidence="1">Glycosyltransferase 2-like domain-containing protein</fullName>
    </recommendedName>
</protein>
<dbReference type="Pfam" id="PF00535">
    <property type="entry name" value="Glycos_transf_2"/>
    <property type="match status" value="1"/>
</dbReference>
<feature type="domain" description="Glycosyltransferase 2-like" evidence="1">
    <location>
        <begin position="5"/>
        <end position="173"/>
    </location>
</feature>
<dbReference type="STRING" id="1797460.A3E73_01760"/>